<feature type="domain" description="N-acetyltransferase" evidence="13">
    <location>
        <begin position="66"/>
        <end position="243"/>
    </location>
</feature>
<evidence type="ECO:0000313" key="14">
    <source>
        <dbReference type="EMBL" id="KAF6822852.1"/>
    </source>
</evidence>
<dbReference type="Pfam" id="PF00583">
    <property type="entry name" value="Acetyltransf_1"/>
    <property type="match status" value="1"/>
</dbReference>
<dbReference type="GO" id="GO:0005634">
    <property type="term" value="C:nucleus"/>
    <property type="evidence" value="ECO:0007669"/>
    <property type="project" value="UniProtKB-SubCell"/>
</dbReference>
<dbReference type="Gene3D" id="3.40.630.30">
    <property type="match status" value="1"/>
</dbReference>
<evidence type="ECO:0000256" key="7">
    <source>
        <dbReference type="ARBA" id="ARBA00022679"/>
    </source>
</evidence>
<evidence type="ECO:0000256" key="2">
    <source>
        <dbReference type="ARBA" id="ARBA00004496"/>
    </source>
</evidence>
<feature type="compositionally biased region" description="Basic and acidic residues" evidence="12">
    <location>
        <begin position="17"/>
        <end position="31"/>
    </location>
</feature>
<dbReference type="PANTHER" id="PTHR20531">
    <property type="entry name" value="N-ALPHA-ACETYLTRANSFERASE 40"/>
    <property type="match status" value="1"/>
</dbReference>
<evidence type="ECO:0000313" key="15">
    <source>
        <dbReference type="Proteomes" id="UP000654918"/>
    </source>
</evidence>
<dbReference type="EMBL" id="WIGO01000226">
    <property type="protein sequence ID" value="KAF6822852.1"/>
    <property type="molecule type" value="Genomic_DNA"/>
</dbReference>
<dbReference type="GO" id="GO:0005737">
    <property type="term" value="C:cytoplasm"/>
    <property type="evidence" value="ECO:0007669"/>
    <property type="project" value="UniProtKB-SubCell"/>
</dbReference>
<keyword evidence="6" id="KW-0963">Cytoplasm</keyword>
<dbReference type="GO" id="GO:0010485">
    <property type="term" value="F:histone H4 acetyltransferase activity"/>
    <property type="evidence" value="ECO:0007669"/>
    <property type="project" value="InterPro"/>
</dbReference>
<dbReference type="PROSITE" id="PS51186">
    <property type="entry name" value="GNAT"/>
    <property type="match status" value="1"/>
</dbReference>
<name>A0A8H6K0K9_9PEZI</name>
<dbReference type="AlphaFoldDB" id="A0A8H6K0K9"/>
<dbReference type="InterPro" id="IPR016181">
    <property type="entry name" value="Acyl_CoA_acyltransferase"/>
</dbReference>
<keyword evidence="8" id="KW-0539">Nucleus</keyword>
<dbReference type="GO" id="GO:0043998">
    <property type="term" value="F:histone H2A acetyltransferase activity"/>
    <property type="evidence" value="ECO:0007669"/>
    <property type="project" value="InterPro"/>
</dbReference>
<accession>A0A8H6K0K9</accession>
<feature type="region of interest" description="Disordered" evidence="12">
    <location>
        <begin position="1"/>
        <end position="45"/>
    </location>
</feature>
<evidence type="ECO:0000256" key="3">
    <source>
        <dbReference type="ARBA" id="ARBA00008870"/>
    </source>
</evidence>
<dbReference type="Proteomes" id="UP000654918">
    <property type="component" value="Unassembled WGS sequence"/>
</dbReference>
<comment type="similarity">
    <text evidence="3">Belongs to the acetyltransferase family. NAA40 subfamily.</text>
</comment>
<evidence type="ECO:0000256" key="12">
    <source>
        <dbReference type="SAM" id="MobiDB-lite"/>
    </source>
</evidence>
<dbReference type="GO" id="GO:1990189">
    <property type="term" value="F:protein N-terminal-serine acetyltransferase activity"/>
    <property type="evidence" value="ECO:0007669"/>
    <property type="project" value="UniProtKB-EC"/>
</dbReference>
<evidence type="ECO:0000256" key="1">
    <source>
        <dbReference type="ARBA" id="ARBA00004123"/>
    </source>
</evidence>
<comment type="catalytic activity">
    <reaction evidence="10">
        <text>N-terminal L-seryl-[histone H2A] + acetyl-CoA = N-terminal N(alpha)-acetyl-L-seryl-[histone H2A] + CoA + H(+)</text>
        <dbReference type="Rhea" id="RHEA:50600"/>
        <dbReference type="Rhea" id="RHEA-COMP:12742"/>
        <dbReference type="Rhea" id="RHEA-COMP:12744"/>
        <dbReference type="ChEBI" id="CHEBI:15378"/>
        <dbReference type="ChEBI" id="CHEBI:57287"/>
        <dbReference type="ChEBI" id="CHEBI:57288"/>
        <dbReference type="ChEBI" id="CHEBI:64738"/>
        <dbReference type="ChEBI" id="CHEBI:83690"/>
        <dbReference type="EC" id="2.3.1.257"/>
    </reaction>
</comment>
<comment type="subcellular location">
    <subcellularLocation>
        <location evidence="2">Cytoplasm</location>
    </subcellularLocation>
    <subcellularLocation>
        <location evidence="1">Nucleus</location>
    </subcellularLocation>
</comment>
<reference evidence="14" key="1">
    <citation type="journal article" date="2020" name="Phytopathology">
        <title>Genome Sequence Resources of Colletotrichum truncatum, C. plurivorum, C. musicola, and C. sojae: Four Species Pathogenic to Soybean (Glycine max).</title>
        <authorList>
            <person name="Rogerio F."/>
            <person name="Boufleur T.R."/>
            <person name="Ciampi-Guillardi M."/>
            <person name="Sukno S.A."/>
            <person name="Thon M.R."/>
            <person name="Massola Junior N.S."/>
            <person name="Baroncelli R."/>
        </authorList>
    </citation>
    <scope>NUCLEOTIDE SEQUENCE</scope>
    <source>
        <strain evidence="14">LFN00145</strain>
    </source>
</reference>
<dbReference type="InterPro" id="IPR000182">
    <property type="entry name" value="GNAT_dom"/>
</dbReference>
<evidence type="ECO:0000256" key="10">
    <source>
        <dbReference type="ARBA" id="ARBA00047821"/>
    </source>
</evidence>
<dbReference type="SUPFAM" id="SSF55729">
    <property type="entry name" value="Acyl-CoA N-acyltransferases (Nat)"/>
    <property type="match status" value="1"/>
</dbReference>
<proteinExistence type="inferred from homology"/>
<evidence type="ECO:0000256" key="11">
    <source>
        <dbReference type="ARBA" id="ARBA00049524"/>
    </source>
</evidence>
<evidence type="ECO:0000256" key="4">
    <source>
        <dbReference type="ARBA" id="ARBA00012950"/>
    </source>
</evidence>
<organism evidence="14 15">
    <name type="scientific">Colletotrichum plurivorum</name>
    <dbReference type="NCBI Taxonomy" id="2175906"/>
    <lineage>
        <taxon>Eukaryota</taxon>
        <taxon>Fungi</taxon>
        <taxon>Dikarya</taxon>
        <taxon>Ascomycota</taxon>
        <taxon>Pezizomycotina</taxon>
        <taxon>Sordariomycetes</taxon>
        <taxon>Hypocreomycetidae</taxon>
        <taxon>Glomerellales</taxon>
        <taxon>Glomerellaceae</taxon>
        <taxon>Colletotrichum</taxon>
        <taxon>Colletotrichum orchidearum species complex</taxon>
    </lineage>
</organism>
<dbReference type="EC" id="2.3.1.257" evidence="4"/>
<dbReference type="PANTHER" id="PTHR20531:SF1">
    <property type="entry name" value="N-ALPHA-ACETYLTRANSFERASE 40"/>
    <property type="match status" value="1"/>
</dbReference>
<keyword evidence="9" id="KW-0012">Acyltransferase</keyword>
<evidence type="ECO:0000256" key="5">
    <source>
        <dbReference type="ARBA" id="ARBA00015043"/>
    </source>
</evidence>
<comment type="caution">
    <text evidence="14">The sequence shown here is derived from an EMBL/GenBank/DDBJ whole genome shotgun (WGS) entry which is preliminary data.</text>
</comment>
<sequence length="256" mass="28746">MPPGKRRRAPTNPIEAANRKTDEDFIRDHLPPRSATPTYKKEAKIPRSSAEWTSWTHPTTDKPYTLELRSAGRLSDDELRACYDLVEHTSGADYRASAGGWKPAQKMREMRSPELRYVLVTGAASEGEGDGGTAAAGKIRGFTSLMPTFEEGEPVVYCYEIHLMEELRGTGMGRKLMDIQIAVARSIPIVEKVMLTCFVANASARAFYDKLGFERDAISPPERKLRFGKVFVPDYVIMSRRVRGGEEEQKRKKSKS</sequence>
<protein>
    <recommendedName>
        <fullName evidence="5">N-alpha-acetyltransferase 40</fullName>
        <ecNumber evidence="4">2.3.1.257</ecNumber>
    </recommendedName>
</protein>
<evidence type="ECO:0000256" key="8">
    <source>
        <dbReference type="ARBA" id="ARBA00023242"/>
    </source>
</evidence>
<gene>
    <name evidence="14" type="ORF">CPLU01_11746</name>
</gene>
<evidence type="ECO:0000256" key="6">
    <source>
        <dbReference type="ARBA" id="ARBA00022490"/>
    </source>
</evidence>
<comment type="catalytic activity">
    <reaction evidence="11">
        <text>N-terminal L-seryl-[histone H4] + acetyl-CoA = N-terminal N(alpha)-acetyl-L-seryl-[histone H4] + CoA + H(+)</text>
        <dbReference type="Rhea" id="RHEA:50596"/>
        <dbReference type="Rhea" id="RHEA-COMP:12740"/>
        <dbReference type="Rhea" id="RHEA-COMP:12743"/>
        <dbReference type="ChEBI" id="CHEBI:15378"/>
        <dbReference type="ChEBI" id="CHEBI:57287"/>
        <dbReference type="ChEBI" id="CHEBI:57288"/>
        <dbReference type="ChEBI" id="CHEBI:64738"/>
        <dbReference type="ChEBI" id="CHEBI:83690"/>
        <dbReference type="EC" id="2.3.1.257"/>
    </reaction>
</comment>
<keyword evidence="7 14" id="KW-0808">Transferase</keyword>
<keyword evidence="15" id="KW-1185">Reference proteome</keyword>
<evidence type="ECO:0000259" key="13">
    <source>
        <dbReference type="PROSITE" id="PS51186"/>
    </source>
</evidence>
<dbReference type="InterPro" id="IPR039949">
    <property type="entry name" value="NAA40"/>
</dbReference>
<evidence type="ECO:0000256" key="9">
    <source>
        <dbReference type="ARBA" id="ARBA00023315"/>
    </source>
</evidence>